<dbReference type="KEGG" id="svn:CP980_34285"/>
<reference evidence="2 3" key="1">
    <citation type="submission" date="2017-09" db="EMBL/GenBank/DDBJ databases">
        <authorList>
            <person name="Lee N."/>
            <person name="Cho B.-K."/>
        </authorList>
    </citation>
    <scope>NUCLEOTIDE SEQUENCE [LARGE SCALE GENOMIC DNA]</scope>
    <source>
        <strain evidence="2 3">ATCC 27476</strain>
    </source>
</reference>
<dbReference type="InterPro" id="IPR035930">
    <property type="entry name" value="FomD-like_sf"/>
</dbReference>
<feature type="domain" description="DUF402" evidence="1">
    <location>
        <begin position="16"/>
        <end position="149"/>
    </location>
</feature>
<dbReference type="Gene3D" id="2.40.380.10">
    <property type="entry name" value="FomD-like"/>
    <property type="match status" value="1"/>
</dbReference>
<dbReference type="Proteomes" id="UP000325563">
    <property type="component" value="Chromosome"/>
</dbReference>
<keyword evidence="3" id="KW-1185">Reference proteome</keyword>
<evidence type="ECO:0000259" key="1">
    <source>
        <dbReference type="Pfam" id="PF04167"/>
    </source>
</evidence>
<evidence type="ECO:0000313" key="3">
    <source>
        <dbReference type="Proteomes" id="UP000325563"/>
    </source>
</evidence>
<dbReference type="AlphaFoldDB" id="A0A5J6JDR5"/>
<protein>
    <submittedName>
        <fullName evidence="2">DUF402 domain-containing protein</fullName>
    </submittedName>
</protein>
<name>A0A5J6JDR5_STRVI</name>
<dbReference type="SUPFAM" id="SSF159234">
    <property type="entry name" value="FomD-like"/>
    <property type="match status" value="1"/>
</dbReference>
<proteinExistence type="predicted"/>
<dbReference type="Pfam" id="PF04167">
    <property type="entry name" value="DUF402"/>
    <property type="match status" value="1"/>
</dbReference>
<evidence type="ECO:0000313" key="2">
    <source>
        <dbReference type="EMBL" id="QEV49447.1"/>
    </source>
</evidence>
<dbReference type="RefSeq" id="WP_150529969.1">
    <property type="nucleotide sequence ID" value="NZ_BNBW01000006.1"/>
</dbReference>
<gene>
    <name evidence="2" type="ORF">CP980_34285</name>
</gene>
<sequence length="173" mass="19126">MVEEGSSVLVDVRKYDGRVSARWTAVRLGEDEHGVWLGTARGVPVSSSAGERPGRFAYVVLVPRRGWWTATFCAAPGPEVYCDVCTVPEWSADGTVVSMVDLDLDVVRPRGGEAHVEDEDQFAERRVRYGYPDGVVEAARQTCEWLMERVGPERGGAVEPFASTYRYWLGLVG</sequence>
<dbReference type="EMBL" id="CP023692">
    <property type="protein sequence ID" value="QEV49447.1"/>
    <property type="molecule type" value="Genomic_DNA"/>
</dbReference>
<organism evidence="2 3">
    <name type="scientific">Streptomyces vinaceus</name>
    <dbReference type="NCBI Taxonomy" id="1960"/>
    <lineage>
        <taxon>Bacteria</taxon>
        <taxon>Bacillati</taxon>
        <taxon>Actinomycetota</taxon>
        <taxon>Actinomycetes</taxon>
        <taxon>Kitasatosporales</taxon>
        <taxon>Streptomycetaceae</taxon>
        <taxon>Streptomyces</taxon>
    </lineage>
</organism>
<accession>A0A5J6JDR5</accession>
<dbReference type="InterPro" id="IPR007295">
    <property type="entry name" value="DUF402"/>
</dbReference>
<dbReference type="GeneID" id="95615592"/>